<protein>
    <recommendedName>
        <fullName evidence="4">Alpha/beta hydrolase fold-3 domain-containing protein</fullName>
    </recommendedName>
</protein>
<evidence type="ECO:0000256" key="1">
    <source>
        <dbReference type="ARBA" id="ARBA00010515"/>
    </source>
</evidence>
<dbReference type="AlphaFoldDB" id="A0A1B8G6B9"/>
<organism evidence="5 6">
    <name type="scientific">Pseudogymnoascus verrucosus</name>
    <dbReference type="NCBI Taxonomy" id="342668"/>
    <lineage>
        <taxon>Eukaryota</taxon>
        <taxon>Fungi</taxon>
        <taxon>Dikarya</taxon>
        <taxon>Ascomycota</taxon>
        <taxon>Pezizomycotina</taxon>
        <taxon>Leotiomycetes</taxon>
        <taxon>Thelebolales</taxon>
        <taxon>Thelebolaceae</taxon>
        <taxon>Pseudogymnoascus</taxon>
    </lineage>
</organism>
<dbReference type="InterPro" id="IPR002168">
    <property type="entry name" value="Lipase_GDXG_HIS_AS"/>
</dbReference>
<gene>
    <name evidence="5" type="ORF">VE01_10647</name>
</gene>
<sequence length="389" mass="42985">MRKNQMALTSPKDTSLLLTIVSALRLAITLPGIVVLCFARRLRKSSDYSLKNDILLAVIRSLGWMPLSIRRRRAKRDDLAAVRNSFRFSKADPELGKKVSRPNFEGYWVCRGSINGTQGCLSQSKVTLLWIHGGAYITGSALAALVPLLRIAELAAEQNLSINIFTLEYSLAPEAKFPTQLNEATAAYKYLIEEEKIDPNSVFVLGESAGGHLALSLAYNLLQQGLPRPGKVGLLYPWANLENSGTSFETNKYKDCLDKGDLVRCADWLIGGDGRSKFADFMNFASSPPRKGLRWSQVLPSTWVIIGGNDVLVSDVCKFVDEARKDGVSLEFHIEPRMPHGWLGWYDALAEKQFLQLSPADDASSVMPGSELIAKVICDHGYVYGGREL</sequence>
<dbReference type="SUPFAM" id="SSF53474">
    <property type="entry name" value="alpha/beta-Hydrolases"/>
    <property type="match status" value="1"/>
</dbReference>
<keyword evidence="3" id="KW-1133">Transmembrane helix</keyword>
<dbReference type="InterPro" id="IPR050300">
    <property type="entry name" value="GDXG_lipolytic_enzyme"/>
</dbReference>
<dbReference type="STRING" id="342668.A0A1B8G6B9"/>
<reference evidence="5 6" key="1">
    <citation type="submission" date="2016-03" db="EMBL/GenBank/DDBJ databases">
        <title>Comparative genomics of Pseudogymnoascus destructans, the fungus causing white-nose syndrome of bats.</title>
        <authorList>
            <person name="Palmer J.M."/>
            <person name="Drees K.P."/>
            <person name="Foster J.T."/>
            <person name="Lindner D.L."/>
        </authorList>
    </citation>
    <scope>NUCLEOTIDE SEQUENCE [LARGE SCALE GENOMIC DNA]</scope>
    <source>
        <strain evidence="5 6">UAMH 10579</strain>
    </source>
</reference>
<evidence type="ECO:0000313" key="6">
    <source>
        <dbReference type="Proteomes" id="UP000091956"/>
    </source>
</evidence>
<comment type="similarity">
    <text evidence="1">Belongs to the 'GDXG' lipolytic enzyme family.</text>
</comment>
<dbReference type="InterPro" id="IPR029058">
    <property type="entry name" value="AB_hydrolase_fold"/>
</dbReference>
<proteinExistence type="inferred from homology"/>
<name>A0A1B8G6B9_9PEZI</name>
<dbReference type="PANTHER" id="PTHR48081:SF11">
    <property type="entry name" value="ALPHA_BETA HYDROLASE FOLD-3 DOMAIN-CONTAINING PROTEIN-RELATED"/>
    <property type="match status" value="1"/>
</dbReference>
<evidence type="ECO:0000256" key="2">
    <source>
        <dbReference type="ARBA" id="ARBA00022801"/>
    </source>
</evidence>
<reference evidence="6" key="2">
    <citation type="journal article" date="2018" name="Nat. Commun.">
        <title>Extreme sensitivity to ultraviolet light in the fungal pathogen causing white-nose syndrome of bats.</title>
        <authorList>
            <person name="Palmer J.M."/>
            <person name="Drees K.P."/>
            <person name="Foster J.T."/>
            <person name="Lindner D.L."/>
        </authorList>
    </citation>
    <scope>NUCLEOTIDE SEQUENCE [LARGE SCALE GENOMIC DNA]</scope>
    <source>
        <strain evidence="6">UAMH 10579</strain>
    </source>
</reference>
<keyword evidence="3" id="KW-0472">Membrane</keyword>
<feature type="transmembrane region" description="Helical" evidence="3">
    <location>
        <begin position="16"/>
        <end position="39"/>
    </location>
</feature>
<keyword evidence="3" id="KW-0812">Transmembrane</keyword>
<dbReference type="InterPro" id="IPR013094">
    <property type="entry name" value="AB_hydrolase_3"/>
</dbReference>
<dbReference type="EMBL" id="KV460298">
    <property type="protein sequence ID" value="OBT91360.2"/>
    <property type="molecule type" value="Genomic_DNA"/>
</dbReference>
<evidence type="ECO:0000313" key="5">
    <source>
        <dbReference type="EMBL" id="OBT91360.2"/>
    </source>
</evidence>
<evidence type="ECO:0000259" key="4">
    <source>
        <dbReference type="Pfam" id="PF07859"/>
    </source>
</evidence>
<accession>A0A1B8G6B9</accession>
<dbReference type="GO" id="GO:0016787">
    <property type="term" value="F:hydrolase activity"/>
    <property type="evidence" value="ECO:0007669"/>
    <property type="project" value="UniProtKB-KW"/>
</dbReference>
<dbReference type="GeneID" id="28844033"/>
<dbReference type="Gene3D" id="3.40.50.1820">
    <property type="entry name" value="alpha/beta hydrolase"/>
    <property type="match status" value="1"/>
</dbReference>
<keyword evidence="6" id="KW-1185">Reference proteome</keyword>
<feature type="domain" description="Alpha/beta hydrolase fold-3" evidence="4">
    <location>
        <begin position="128"/>
        <end position="343"/>
    </location>
</feature>
<keyword evidence="2" id="KW-0378">Hydrolase</keyword>
<dbReference type="PANTHER" id="PTHR48081">
    <property type="entry name" value="AB HYDROLASE SUPERFAMILY PROTEIN C4A8.06C"/>
    <property type="match status" value="1"/>
</dbReference>
<dbReference type="Proteomes" id="UP000091956">
    <property type="component" value="Unassembled WGS sequence"/>
</dbReference>
<dbReference type="RefSeq" id="XP_018125093.2">
    <property type="nucleotide sequence ID" value="XM_018280040.2"/>
</dbReference>
<dbReference type="PROSITE" id="PS01173">
    <property type="entry name" value="LIPASE_GDXG_HIS"/>
    <property type="match status" value="1"/>
</dbReference>
<evidence type="ECO:0000256" key="3">
    <source>
        <dbReference type="SAM" id="Phobius"/>
    </source>
</evidence>
<dbReference type="Pfam" id="PF07859">
    <property type="entry name" value="Abhydrolase_3"/>
    <property type="match status" value="1"/>
</dbReference>